<name>A0A183PV09_9TREM</name>
<proteinExistence type="predicted"/>
<dbReference type="EMBL" id="UZAL01040034">
    <property type="protein sequence ID" value="VDP76407.1"/>
    <property type="molecule type" value="Genomic_DNA"/>
</dbReference>
<evidence type="ECO:0000313" key="1">
    <source>
        <dbReference type="EMBL" id="VDP76407.1"/>
    </source>
</evidence>
<gene>
    <name evidence="1" type="ORF">SMTD_LOCUS18195</name>
</gene>
<organism evidence="1 2">
    <name type="scientific">Schistosoma mattheei</name>
    <dbReference type="NCBI Taxonomy" id="31246"/>
    <lineage>
        <taxon>Eukaryota</taxon>
        <taxon>Metazoa</taxon>
        <taxon>Spiralia</taxon>
        <taxon>Lophotrochozoa</taxon>
        <taxon>Platyhelminthes</taxon>
        <taxon>Trematoda</taxon>
        <taxon>Digenea</taxon>
        <taxon>Strigeidida</taxon>
        <taxon>Schistosomatoidea</taxon>
        <taxon>Schistosomatidae</taxon>
        <taxon>Schistosoma</taxon>
    </lineage>
</organism>
<dbReference type="AlphaFoldDB" id="A0A183PV09"/>
<keyword evidence="2" id="KW-1185">Reference proteome</keyword>
<accession>A0A183PV09</accession>
<reference evidence="1 2" key="1">
    <citation type="submission" date="2018-11" db="EMBL/GenBank/DDBJ databases">
        <authorList>
            <consortium name="Pathogen Informatics"/>
        </authorList>
    </citation>
    <scope>NUCLEOTIDE SEQUENCE [LARGE SCALE GENOMIC DNA]</scope>
    <source>
        <strain>Denwood</strain>
        <strain evidence="2">Zambia</strain>
    </source>
</reference>
<protein>
    <submittedName>
        <fullName evidence="1">Uncharacterized protein</fullName>
    </submittedName>
</protein>
<evidence type="ECO:0000313" key="2">
    <source>
        <dbReference type="Proteomes" id="UP000269396"/>
    </source>
</evidence>
<sequence length="127" mass="13854">MDARIFCVFKVVPLGILTIYFPSTSGFIRRRTGTKTPTFLDAAFLSSDEQSFDVVEVTTGVGATDNVIPISFKCSLSKSARTELLIRCSTKIPAYVSLSLAGTPAASKNSTHSHRSLNNMKFRENSL</sequence>
<dbReference type="Proteomes" id="UP000269396">
    <property type="component" value="Unassembled WGS sequence"/>
</dbReference>